<dbReference type="Proteomes" id="UP001224775">
    <property type="component" value="Unassembled WGS sequence"/>
</dbReference>
<organism evidence="2 3">
    <name type="scientific">Skeletonema marinoi</name>
    <dbReference type="NCBI Taxonomy" id="267567"/>
    <lineage>
        <taxon>Eukaryota</taxon>
        <taxon>Sar</taxon>
        <taxon>Stramenopiles</taxon>
        <taxon>Ochrophyta</taxon>
        <taxon>Bacillariophyta</taxon>
        <taxon>Coscinodiscophyceae</taxon>
        <taxon>Thalassiosirophycidae</taxon>
        <taxon>Thalassiosirales</taxon>
        <taxon>Skeletonemataceae</taxon>
        <taxon>Skeletonema</taxon>
        <taxon>Skeletonema marinoi-dohrnii complex</taxon>
    </lineage>
</organism>
<sequence length="429" mass="47725">MEEADDPFALIEKGNAFEAATNHWGSADMYSQASMCLRIRADNFSSQLTEDADANAKNQEQRKIISLYRAQSLEYLYKARHCFIEAVKFENDQDRNRMLEVAMSGKGRLDPLCSMISSEESERRRCIFQTLFSGQDDVKAKEAYDDAGDKREEYLKDEAEIPVQNDTNERTIKPAEDNIDNLQESMEARLAKLNSSLANNEHIPKAPPPFISGSRSGGSSSDQSRLDNLQRGLKGLGVTLPNNCSNKDFIPDNLSDEDQVKLIIQQARDEVMIENGNDDDNEDGIDENDSMFEGFEEEEDDIESLLAKAENLVAKTTSEINGGMDQSNSSIPSSTVELAQLRKAQALLLEARLCLEIGDAKYLNECANHEMNDESASSDGGGNVDDNGNGNEDETNNQRNSRNSARIKAKEAVQDACECLKDILSGWRE</sequence>
<reference evidence="2" key="1">
    <citation type="submission" date="2023-06" db="EMBL/GenBank/DDBJ databases">
        <title>Survivors Of The Sea: Transcriptome response of Skeletonema marinoi to long-term dormancy.</title>
        <authorList>
            <person name="Pinder M.I.M."/>
            <person name="Kourtchenko O."/>
            <person name="Robertson E.K."/>
            <person name="Larsson T."/>
            <person name="Maumus F."/>
            <person name="Osuna-Cruz C.M."/>
            <person name="Vancaester E."/>
            <person name="Stenow R."/>
            <person name="Vandepoele K."/>
            <person name="Ploug H."/>
            <person name="Bruchert V."/>
            <person name="Godhe A."/>
            <person name="Topel M."/>
        </authorList>
    </citation>
    <scope>NUCLEOTIDE SEQUENCE</scope>
    <source>
        <strain evidence="2">R05AC</strain>
    </source>
</reference>
<accession>A0AAD9D4R1</accession>
<evidence type="ECO:0000313" key="3">
    <source>
        <dbReference type="Proteomes" id="UP001224775"/>
    </source>
</evidence>
<evidence type="ECO:0000313" key="2">
    <source>
        <dbReference type="EMBL" id="KAK1732944.1"/>
    </source>
</evidence>
<keyword evidence="3" id="KW-1185">Reference proteome</keyword>
<feature type="compositionally biased region" description="Low complexity" evidence="1">
    <location>
        <begin position="212"/>
        <end position="221"/>
    </location>
</feature>
<dbReference type="AlphaFoldDB" id="A0AAD9D4R1"/>
<comment type="caution">
    <text evidence="2">The sequence shown here is derived from an EMBL/GenBank/DDBJ whole genome shotgun (WGS) entry which is preliminary data.</text>
</comment>
<name>A0AAD9D4R1_9STRA</name>
<feature type="region of interest" description="Disordered" evidence="1">
    <location>
        <begin position="371"/>
        <end position="407"/>
    </location>
</feature>
<gene>
    <name evidence="2" type="ORF">QTG54_016275</name>
</gene>
<proteinExistence type="predicted"/>
<feature type="region of interest" description="Disordered" evidence="1">
    <location>
        <begin position="199"/>
        <end position="226"/>
    </location>
</feature>
<dbReference type="EMBL" id="JATAAI010000055">
    <property type="protein sequence ID" value="KAK1732944.1"/>
    <property type="molecule type" value="Genomic_DNA"/>
</dbReference>
<evidence type="ECO:0000256" key="1">
    <source>
        <dbReference type="SAM" id="MobiDB-lite"/>
    </source>
</evidence>
<protein>
    <submittedName>
        <fullName evidence="2">Uncharacterized protein</fullName>
    </submittedName>
</protein>